<dbReference type="EMBL" id="FNBI01000001">
    <property type="protein sequence ID" value="SDE70170.1"/>
    <property type="molecule type" value="Genomic_DNA"/>
</dbReference>
<organism evidence="2 3">
    <name type="scientific">Sphingomonas carotinifaciens</name>
    <dbReference type="NCBI Taxonomy" id="1166323"/>
    <lineage>
        <taxon>Bacteria</taxon>
        <taxon>Pseudomonadati</taxon>
        <taxon>Pseudomonadota</taxon>
        <taxon>Alphaproteobacteria</taxon>
        <taxon>Sphingomonadales</taxon>
        <taxon>Sphingomonadaceae</taxon>
        <taxon>Sphingomonas</taxon>
    </lineage>
</organism>
<protein>
    <submittedName>
        <fullName evidence="2">Uncharacterized protein</fullName>
    </submittedName>
</protein>
<feature type="compositionally biased region" description="Pro residues" evidence="1">
    <location>
        <begin position="40"/>
        <end position="64"/>
    </location>
</feature>
<evidence type="ECO:0000313" key="3">
    <source>
        <dbReference type="Proteomes" id="UP000323502"/>
    </source>
</evidence>
<evidence type="ECO:0000313" key="2">
    <source>
        <dbReference type="EMBL" id="SDE70170.1"/>
    </source>
</evidence>
<dbReference type="Proteomes" id="UP000323502">
    <property type="component" value="Unassembled WGS sequence"/>
</dbReference>
<name>A0A1G7F2F1_9SPHN</name>
<keyword evidence="3" id="KW-1185">Reference proteome</keyword>
<feature type="compositionally biased region" description="Low complexity" evidence="1">
    <location>
        <begin position="67"/>
        <end position="86"/>
    </location>
</feature>
<proteinExistence type="predicted"/>
<evidence type="ECO:0000256" key="1">
    <source>
        <dbReference type="SAM" id="MobiDB-lite"/>
    </source>
</evidence>
<gene>
    <name evidence="2" type="ORF">SAMN05216557_101208</name>
</gene>
<dbReference type="AlphaFoldDB" id="A0A1G7F2F1"/>
<reference evidence="2 3" key="1">
    <citation type="submission" date="2016-10" db="EMBL/GenBank/DDBJ databases">
        <authorList>
            <person name="Varghese N."/>
            <person name="Submissions S."/>
        </authorList>
    </citation>
    <scope>NUCLEOTIDE SEQUENCE [LARGE SCALE GENOMIC DNA]</scope>
    <source>
        <strain evidence="2 3">S7-754</strain>
    </source>
</reference>
<feature type="region of interest" description="Disordered" evidence="1">
    <location>
        <begin position="1"/>
        <end position="86"/>
    </location>
</feature>
<accession>A0A1G7F2F1</accession>
<sequence>MGARLYQHGMAEQEEQATRAAPARLPIVPRRELMATQPPTEVPPQPTQPAQPDAPPPEIAPPGPDFDQPSPGTPSGDPGTGQPAEI</sequence>